<dbReference type="Proteomes" id="UP000322634">
    <property type="component" value="Unassembled WGS sequence"/>
</dbReference>
<dbReference type="Gene3D" id="1.10.1200.10">
    <property type="entry name" value="ACP-like"/>
    <property type="match status" value="1"/>
</dbReference>
<dbReference type="InterPro" id="IPR036736">
    <property type="entry name" value="ACP-like_sf"/>
</dbReference>
<keyword evidence="2" id="KW-0597">Phosphoprotein</keyword>
<comment type="caution">
    <text evidence="4">The sequence shown here is derived from an EMBL/GenBank/DDBJ whole genome shotgun (WGS) entry which is preliminary data.</text>
</comment>
<dbReference type="InterPro" id="IPR009081">
    <property type="entry name" value="PP-bd_ACP"/>
</dbReference>
<feature type="domain" description="Carrier" evidence="3">
    <location>
        <begin position="1"/>
        <end position="76"/>
    </location>
</feature>
<proteinExistence type="predicted"/>
<evidence type="ECO:0000313" key="5">
    <source>
        <dbReference type="Proteomes" id="UP000322634"/>
    </source>
</evidence>
<evidence type="ECO:0000313" key="4">
    <source>
        <dbReference type="EMBL" id="TYC10521.1"/>
    </source>
</evidence>
<protein>
    <submittedName>
        <fullName evidence="4">Acyl carrier protein</fullName>
    </submittedName>
</protein>
<dbReference type="OrthoDB" id="3395095at2"/>
<evidence type="ECO:0000256" key="2">
    <source>
        <dbReference type="ARBA" id="ARBA00022553"/>
    </source>
</evidence>
<dbReference type="InterPro" id="IPR006162">
    <property type="entry name" value="Ppantetheine_attach_site"/>
</dbReference>
<sequence>MDAGFAELLSRHLRYLGSAPLTGDARLRDLGLDSMQAINLLFAIEDAYGVSIPDELLVDETFETGGNLWSVVVRLREGDRR</sequence>
<reference evidence="4 5" key="1">
    <citation type="submission" date="2019-08" db="EMBL/GenBank/DDBJ databases">
        <title>Actinomadura sp. nov. CYP1-5 isolated from mountain soil.</title>
        <authorList>
            <person name="Songsumanus A."/>
            <person name="Kuncharoen N."/>
            <person name="Kudo T."/>
            <person name="Yuki M."/>
            <person name="Igarashi Y."/>
            <person name="Tanasupawat S."/>
        </authorList>
    </citation>
    <scope>NUCLEOTIDE SEQUENCE [LARGE SCALE GENOMIC DNA]</scope>
    <source>
        <strain evidence="4 5">GKU157</strain>
    </source>
</reference>
<name>A0A5D0TW75_9ACTN</name>
<dbReference type="Pfam" id="PF00550">
    <property type="entry name" value="PP-binding"/>
    <property type="match status" value="1"/>
</dbReference>
<accession>A0A5D0TW75</accession>
<keyword evidence="1" id="KW-0596">Phosphopantetheine</keyword>
<dbReference type="PROSITE" id="PS00012">
    <property type="entry name" value="PHOSPHOPANTETHEINE"/>
    <property type="match status" value="1"/>
</dbReference>
<keyword evidence="5" id="KW-1185">Reference proteome</keyword>
<dbReference type="SUPFAM" id="SSF47336">
    <property type="entry name" value="ACP-like"/>
    <property type="match status" value="1"/>
</dbReference>
<evidence type="ECO:0000256" key="1">
    <source>
        <dbReference type="ARBA" id="ARBA00022450"/>
    </source>
</evidence>
<dbReference type="PROSITE" id="PS50075">
    <property type="entry name" value="CARRIER"/>
    <property type="match status" value="1"/>
</dbReference>
<dbReference type="AlphaFoldDB" id="A0A5D0TW75"/>
<organism evidence="4 5">
    <name type="scientific">Actinomadura syzygii</name>
    <dbReference type="NCBI Taxonomy" id="1427538"/>
    <lineage>
        <taxon>Bacteria</taxon>
        <taxon>Bacillati</taxon>
        <taxon>Actinomycetota</taxon>
        <taxon>Actinomycetes</taxon>
        <taxon>Streptosporangiales</taxon>
        <taxon>Thermomonosporaceae</taxon>
        <taxon>Actinomadura</taxon>
    </lineage>
</organism>
<evidence type="ECO:0000259" key="3">
    <source>
        <dbReference type="PROSITE" id="PS50075"/>
    </source>
</evidence>
<gene>
    <name evidence="4" type="ORF">FXF65_30995</name>
</gene>
<dbReference type="EMBL" id="VSFF01000012">
    <property type="protein sequence ID" value="TYC10521.1"/>
    <property type="molecule type" value="Genomic_DNA"/>
</dbReference>